<evidence type="ECO:0008006" key="5">
    <source>
        <dbReference type="Google" id="ProtNLM"/>
    </source>
</evidence>
<evidence type="ECO:0000313" key="1">
    <source>
        <dbReference type="EMBL" id="SFW57042.1"/>
    </source>
</evidence>
<dbReference type="EMBL" id="FPIZ01000007">
    <property type="protein sequence ID" value="SFW57042.1"/>
    <property type="molecule type" value="Genomic_DNA"/>
</dbReference>
<organism evidence="1 3">
    <name type="scientific">Chitinophaga sancti</name>
    <dbReference type="NCBI Taxonomy" id="1004"/>
    <lineage>
        <taxon>Bacteria</taxon>
        <taxon>Pseudomonadati</taxon>
        <taxon>Bacteroidota</taxon>
        <taxon>Chitinophagia</taxon>
        <taxon>Chitinophagales</taxon>
        <taxon>Chitinophagaceae</taxon>
        <taxon>Chitinophaga</taxon>
    </lineage>
</organism>
<protein>
    <recommendedName>
        <fullName evidence="5">Outer membrane protein beta-barrel domain-containing protein</fullName>
    </recommendedName>
</protein>
<keyword evidence="4" id="KW-1185">Reference proteome</keyword>
<evidence type="ECO:0000313" key="3">
    <source>
        <dbReference type="Proteomes" id="UP000183788"/>
    </source>
</evidence>
<dbReference type="Proteomes" id="UP001326715">
    <property type="component" value="Chromosome"/>
</dbReference>
<sequence length="201" mass="22724">MKTLIVNLILCLLTQVGCSQVILKIDNGFNTHSVKGEAIQLWEGKAYSYSGLLGVEYGHLCRNIITFSSQLGYIREGGKESFISPESDRHVEDWSYVHLNTTIRLQSREKTSLYIGVGPYVNIRAGEETFKRAYLYEGYDVDKVNYGVKTEIGFNHPLGERLQVGLNCTLLLPVSPMIHTDYVHDHLRSTGLYTSVGYRLK</sequence>
<dbReference type="STRING" id="1004.SAMN05661012_02631"/>
<name>A0A1K1QAS3_9BACT</name>
<evidence type="ECO:0000313" key="2">
    <source>
        <dbReference type="EMBL" id="WQG86551.1"/>
    </source>
</evidence>
<gene>
    <name evidence="1" type="ORF">SAMN05661012_02631</name>
    <name evidence="2" type="ORF">SR876_16560</name>
</gene>
<dbReference type="AlphaFoldDB" id="A0A1K1QAS3"/>
<dbReference type="OrthoDB" id="1098760at2"/>
<reference evidence="2 4" key="2">
    <citation type="submission" date="2023-11" db="EMBL/GenBank/DDBJ databases">
        <title>MicrobeMod: A computational toolkit for identifying prokaryotic methylation and restriction-modification with nanopore sequencing.</title>
        <authorList>
            <person name="Crits-Christoph A."/>
            <person name="Kang S.C."/>
            <person name="Lee H."/>
            <person name="Ostrov N."/>
        </authorList>
    </citation>
    <scope>NUCLEOTIDE SEQUENCE [LARGE SCALE GENOMIC DNA]</scope>
    <source>
        <strain evidence="2 4">ATCC 23090</strain>
    </source>
</reference>
<dbReference type="EMBL" id="CP140154">
    <property type="protein sequence ID" value="WQG86551.1"/>
    <property type="molecule type" value="Genomic_DNA"/>
</dbReference>
<dbReference type="RefSeq" id="WP_072360680.1">
    <property type="nucleotide sequence ID" value="NZ_CP139972.1"/>
</dbReference>
<accession>A0A1K1QAS3</accession>
<reference evidence="1 3" key="1">
    <citation type="submission" date="2016-11" db="EMBL/GenBank/DDBJ databases">
        <authorList>
            <person name="Jaros S."/>
            <person name="Januszkiewicz K."/>
            <person name="Wedrychowicz H."/>
        </authorList>
    </citation>
    <scope>NUCLEOTIDE SEQUENCE [LARGE SCALE GENOMIC DNA]</scope>
    <source>
        <strain evidence="1 3">DSM 784</strain>
    </source>
</reference>
<dbReference type="Proteomes" id="UP000183788">
    <property type="component" value="Unassembled WGS sequence"/>
</dbReference>
<proteinExistence type="predicted"/>
<evidence type="ECO:0000313" key="4">
    <source>
        <dbReference type="Proteomes" id="UP001326715"/>
    </source>
</evidence>